<dbReference type="Proteomes" id="UP000807025">
    <property type="component" value="Unassembled WGS sequence"/>
</dbReference>
<evidence type="ECO:0000313" key="3">
    <source>
        <dbReference type="Proteomes" id="UP000807025"/>
    </source>
</evidence>
<dbReference type="OrthoDB" id="5122891at2759"/>
<name>A0A9P5ZRE0_PLEER</name>
<evidence type="ECO:0008006" key="4">
    <source>
        <dbReference type="Google" id="ProtNLM"/>
    </source>
</evidence>
<evidence type="ECO:0000313" key="2">
    <source>
        <dbReference type="EMBL" id="KAF9490979.1"/>
    </source>
</evidence>
<comment type="caution">
    <text evidence="2">The sequence shown here is derived from an EMBL/GenBank/DDBJ whole genome shotgun (WGS) entry which is preliminary data.</text>
</comment>
<dbReference type="PANTHER" id="PTHR10622:SF12">
    <property type="entry name" value="HET DOMAIN-CONTAINING PROTEIN"/>
    <property type="match status" value="1"/>
</dbReference>
<keyword evidence="3" id="KW-1185">Reference proteome</keyword>
<gene>
    <name evidence="2" type="ORF">BDN71DRAFT_1434296</name>
</gene>
<accession>A0A9P5ZRE0</accession>
<evidence type="ECO:0000256" key="1">
    <source>
        <dbReference type="SAM" id="MobiDB-lite"/>
    </source>
</evidence>
<organism evidence="2 3">
    <name type="scientific">Pleurotus eryngii</name>
    <name type="common">Boletus of the steppes</name>
    <dbReference type="NCBI Taxonomy" id="5323"/>
    <lineage>
        <taxon>Eukaryota</taxon>
        <taxon>Fungi</taxon>
        <taxon>Dikarya</taxon>
        <taxon>Basidiomycota</taxon>
        <taxon>Agaricomycotina</taxon>
        <taxon>Agaricomycetes</taxon>
        <taxon>Agaricomycetidae</taxon>
        <taxon>Agaricales</taxon>
        <taxon>Pleurotineae</taxon>
        <taxon>Pleurotaceae</taxon>
        <taxon>Pleurotus</taxon>
    </lineage>
</organism>
<feature type="compositionally biased region" description="Polar residues" evidence="1">
    <location>
        <begin position="213"/>
        <end position="223"/>
    </location>
</feature>
<proteinExistence type="predicted"/>
<dbReference type="AlphaFoldDB" id="A0A9P5ZRE0"/>
<feature type="region of interest" description="Disordered" evidence="1">
    <location>
        <begin position="213"/>
        <end position="242"/>
    </location>
</feature>
<dbReference type="EMBL" id="MU154629">
    <property type="protein sequence ID" value="KAF9490979.1"/>
    <property type="molecule type" value="Genomic_DNA"/>
</dbReference>
<sequence>MESIIAGYDEYISSYVAKCPFYLFDTRKERNVSRSELKGNILTSLMNWTKAPLTCAEAVDTILDAVDSATPLPKRWRWFSGHDSYEDLPEDEGLFLLALGFELRAHSQMYRMSAKKDNALRPPLPMDSIILAVCKRGFLKLAEFSRVIKTHYGCRYLWMDSACDSPNVQSDRWSTRGWALQDRIKCFTVDWNPSRDVDLQKILATRGNPMMSSSTLAENTRCTMNDPRPPCTRAPTRRRRQTTVPEDRVYSLLSALNVNMPAEYGEGLDRAFYRLQAKILTLTKDRRFLLWQSSSWLPGILRHSTPK</sequence>
<protein>
    <recommendedName>
        <fullName evidence="4">Heterokaryon incompatibility domain-containing protein</fullName>
    </recommendedName>
</protein>
<dbReference type="PANTHER" id="PTHR10622">
    <property type="entry name" value="HET DOMAIN-CONTAINING PROTEIN"/>
    <property type="match status" value="1"/>
</dbReference>
<reference evidence="2" key="1">
    <citation type="submission" date="2020-11" db="EMBL/GenBank/DDBJ databases">
        <authorList>
            <consortium name="DOE Joint Genome Institute"/>
            <person name="Ahrendt S."/>
            <person name="Riley R."/>
            <person name="Andreopoulos W."/>
            <person name="Labutti K."/>
            <person name="Pangilinan J."/>
            <person name="Ruiz-Duenas F.J."/>
            <person name="Barrasa J.M."/>
            <person name="Sanchez-Garcia M."/>
            <person name="Camarero S."/>
            <person name="Miyauchi S."/>
            <person name="Serrano A."/>
            <person name="Linde D."/>
            <person name="Babiker R."/>
            <person name="Drula E."/>
            <person name="Ayuso-Fernandez I."/>
            <person name="Pacheco R."/>
            <person name="Padilla G."/>
            <person name="Ferreira P."/>
            <person name="Barriuso J."/>
            <person name="Kellner H."/>
            <person name="Castanera R."/>
            <person name="Alfaro M."/>
            <person name="Ramirez L."/>
            <person name="Pisabarro A.G."/>
            <person name="Kuo A."/>
            <person name="Tritt A."/>
            <person name="Lipzen A."/>
            <person name="He G."/>
            <person name="Yan M."/>
            <person name="Ng V."/>
            <person name="Cullen D."/>
            <person name="Martin F."/>
            <person name="Rosso M.-N."/>
            <person name="Henrissat B."/>
            <person name="Hibbett D."/>
            <person name="Martinez A.T."/>
            <person name="Grigoriev I.V."/>
        </authorList>
    </citation>
    <scope>NUCLEOTIDE SEQUENCE</scope>
    <source>
        <strain evidence="2">ATCC 90797</strain>
    </source>
</reference>